<dbReference type="InterPro" id="IPR042197">
    <property type="entry name" value="Apaf_helical"/>
</dbReference>
<evidence type="ECO:0000256" key="4">
    <source>
        <dbReference type="ARBA" id="ARBA00022741"/>
    </source>
</evidence>
<dbReference type="Gene3D" id="3.80.10.10">
    <property type="entry name" value="Ribonuclease Inhibitor"/>
    <property type="match status" value="1"/>
</dbReference>
<dbReference type="Pfam" id="PF25019">
    <property type="entry name" value="LRR_R13L1-DRL21"/>
    <property type="match status" value="1"/>
</dbReference>
<dbReference type="InterPro" id="IPR038005">
    <property type="entry name" value="RX-like_CC"/>
</dbReference>
<evidence type="ECO:0000313" key="12">
    <source>
        <dbReference type="Proteomes" id="UP001289374"/>
    </source>
</evidence>
<evidence type="ECO:0000256" key="1">
    <source>
        <dbReference type="ARBA" id="ARBA00008894"/>
    </source>
</evidence>
<feature type="domain" description="NB-ARC" evidence="7">
    <location>
        <begin position="171"/>
        <end position="346"/>
    </location>
</feature>
<dbReference type="PANTHER" id="PTHR36766">
    <property type="entry name" value="PLANT BROAD-SPECTRUM MILDEW RESISTANCE PROTEIN RPW8"/>
    <property type="match status" value="1"/>
</dbReference>
<proteinExistence type="inferred from homology"/>
<dbReference type="PANTHER" id="PTHR36766:SF70">
    <property type="entry name" value="DISEASE RESISTANCE PROTEIN RGA4"/>
    <property type="match status" value="1"/>
</dbReference>
<feature type="domain" description="R13L1/DRL21-like LRR repeat region" evidence="10">
    <location>
        <begin position="675"/>
        <end position="806"/>
    </location>
</feature>
<evidence type="ECO:0000256" key="6">
    <source>
        <dbReference type="ARBA" id="ARBA00022840"/>
    </source>
</evidence>
<dbReference type="GO" id="GO:0051607">
    <property type="term" value="P:defense response to virus"/>
    <property type="evidence" value="ECO:0007669"/>
    <property type="project" value="UniProtKB-ARBA"/>
</dbReference>
<evidence type="ECO:0000259" key="10">
    <source>
        <dbReference type="Pfam" id="PF25019"/>
    </source>
</evidence>
<feature type="domain" description="Disease resistance N-terminal" evidence="8">
    <location>
        <begin position="9"/>
        <end position="100"/>
    </location>
</feature>
<dbReference type="Pfam" id="PF18052">
    <property type="entry name" value="Rx_N"/>
    <property type="match status" value="1"/>
</dbReference>
<evidence type="ECO:0000256" key="5">
    <source>
        <dbReference type="ARBA" id="ARBA00022821"/>
    </source>
</evidence>
<evidence type="ECO:0000259" key="9">
    <source>
        <dbReference type="Pfam" id="PF23559"/>
    </source>
</evidence>
<dbReference type="AlphaFoldDB" id="A0AAE2C682"/>
<keyword evidence="3" id="KW-0677">Repeat</keyword>
<gene>
    <name evidence="11" type="ORF">Sango_0094000</name>
</gene>
<keyword evidence="6" id="KW-0067">ATP-binding</keyword>
<name>A0AAE2C682_9LAMI</name>
<dbReference type="Gene3D" id="1.20.5.4130">
    <property type="match status" value="1"/>
</dbReference>
<dbReference type="Gene3D" id="1.10.8.430">
    <property type="entry name" value="Helical domain of apoptotic protease-activating factors"/>
    <property type="match status" value="1"/>
</dbReference>
<accession>A0AAE2C682</accession>
<evidence type="ECO:0000259" key="7">
    <source>
        <dbReference type="Pfam" id="PF00931"/>
    </source>
</evidence>
<evidence type="ECO:0000256" key="2">
    <source>
        <dbReference type="ARBA" id="ARBA00022614"/>
    </source>
</evidence>
<reference evidence="11" key="2">
    <citation type="journal article" date="2024" name="Plant">
        <title>Genomic evolution and insights into agronomic trait innovations of Sesamum species.</title>
        <authorList>
            <person name="Miao H."/>
            <person name="Wang L."/>
            <person name="Qu L."/>
            <person name="Liu H."/>
            <person name="Sun Y."/>
            <person name="Le M."/>
            <person name="Wang Q."/>
            <person name="Wei S."/>
            <person name="Zheng Y."/>
            <person name="Lin W."/>
            <person name="Duan Y."/>
            <person name="Cao H."/>
            <person name="Xiong S."/>
            <person name="Wang X."/>
            <person name="Wei L."/>
            <person name="Li C."/>
            <person name="Ma Q."/>
            <person name="Ju M."/>
            <person name="Zhao R."/>
            <person name="Li G."/>
            <person name="Mu C."/>
            <person name="Tian Q."/>
            <person name="Mei H."/>
            <person name="Zhang T."/>
            <person name="Gao T."/>
            <person name="Zhang H."/>
        </authorList>
    </citation>
    <scope>NUCLEOTIDE SEQUENCE</scope>
    <source>
        <strain evidence="11">K16</strain>
    </source>
</reference>
<evidence type="ECO:0000259" key="8">
    <source>
        <dbReference type="Pfam" id="PF18052"/>
    </source>
</evidence>
<dbReference type="Gene3D" id="3.40.50.300">
    <property type="entry name" value="P-loop containing nucleotide triphosphate hydrolases"/>
    <property type="match status" value="1"/>
</dbReference>
<keyword evidence="2" id="KW-0433">Leucine-rich repeat</keyword>
<dbReference type="SUPFAM" id="SSF52540">
    <property type="entry name" value="P-loop containing nucleoside triphosphate hydrolases"/>
    <property type="match status" value="1"/>
</dbReference>
<dbReference type="CDD" id="cd14798">
    <property type="entry name" value="RX-CC_like"/>
    <property type="match status" value="1"/>
</dbReference>
<keyword evidence="12" id="KW-1185">Reference proteome</keyword>
<dbReference type="SUPFAM" id="SSF52058">
    <property type="entry name" value="L domain-like"/>
    <property type="match status" value="1"/>
</dbReference>
<feature type="domain" description="Disease resistance protein winged helix" evidence="9">
    <location>
        <begin position="428"/>
        <end position="499"/>
    </location>
</feature>
<protein>
    <submittedName>
        <fullName evidence="11">Disease resistance protein RGA3</fullName>
    </submittedName>
</protein>
<dbReference type="InterPro" id="IPR041118">
    <property type="entry name" value="Rx_N"/>
</dbReference>
<evidence type="ECO:0000256" key="3">
    <source>
        <dbReference type="ARBA" id="ARBA00022737"/>
    </source>
</evidence>
<dbReference type="PRINTS" id="PR00364">
    <property type="entry name" value="DISEASERSIST"/>
</dbReference>
<dbReference type="InterPro" id="IPR027417">
    <property type="entry name" value="P-loop_NTPase"/>
</dbReference>
<sequence length="890" mass="101901">MAEIVIDSAVQVLVEKLIAVASEEIGLILGVKEELASLKDSFTKIQAFLNDASKRQVEEEAAKLWLKDLESIAYEADNLLDEFNYEIVRRKVEIKNQMKRKVCFFFCFSNPVLFRSKLAHKIKNLNIKLKTVNDTAVGYLIPSRVAKSATFVPPVTETDSVTVDPIVVGREKDVSVIVDMLVNSNDKVVSVVPIIGMGGLGKTTFARLIFNDQRMVKHFYKRIWVCVSQNFDSTTNLFKRILESVTNDVVQFEGRETILQKLKEELKDKRFLLVLDDLWNDEQKYWEDFRSSLVGINSVNGNFIIVTTRSNSVASIVNPRYQHSLGVLSDDHIWDIIKMRAFSNEEEVSEHLENIGRKIARKCGGLPLAANMIGATLQRKDIDDWTSVLQSGFSDSTRDTSGVLQVLKLSFDRLPSPLLKKCFAYCSIFFEDQEIEKELLIQLWMAEGLLVENDGNDMESLGSRVYDILLQNSFFQEAEKNEFGIIKHSKMHDLLHDLACSISKVESFNVENHKSDIIPPRVRNLAIRSLDDHESYKMALKENANYLRALFSSDKIPDSLLGDCKNLRTLLLQSDMEELTASIPKLIHLRFIDVSFTDIRSFPESICKLYNLQTLRALRCFSLQELPSQLRSLISLRHLVVHRGEDFEMPLEIGKLTCLRTLKFFNIGHENGRRIEELGYLKNLRGKVVIRRLQHVNGKAEAARACLTEKPNIHKLKLVWSRSREGNNFDDEQVLEGLDPHPNIKSLSIEGFCGDNLPSWIMNRSISDQVIRLEKLIELELINCKRCLEIPTLGCLPLLKFLVLTGLENVKSIGPWFYYPHNYDINESRRRRNNRLAFPALEKFTLGSMTNLEEWIEMSSNDSYQVVNAFPRLEYLKIDGCPNISRFSKS</sequence>
<dbReference type="Proteomes" id="UP001289374">
    <property type="component" value="Unassembled WGS sequence"/>
</dbReference>
<dbReference type="EMBL" id="JACGWL010000001">
    <property type="protein sequence ID" value="KAK4410210.1"/>
    <property type="molecule type" value="Genomic_DNA"/>
</dbReference>
<keyword evidence="5" id="KW-0611">Plant defense</keyword>
<keyword evidence="4" id="KW-0547">Nucleotide-binding</keyword>
<evidence type="ECO:0000313" key="11">
    <source>
        <dbReference type="EMBL" id="KAK4410210.1"/>
    </source>
</evidence>
<dbReference type="GO" id="GO:0043531">
    <property type="term" value="F:ADP binding"/>
    <property type="evidence" value="ECO:0007669"/>
    <property type="project" value="InterPro"/>
</dbReference>
<dbReference type="InterPro" id="IPR056789">
    <property type="entry name" value="LRR_R13L1-DRL21"/>
</dbReference>
<dbReference type="InterPro" id="IPR002182">
    <property type="entry name" value="NB-ARC"/>
</dbReference>
<dbReference type="FunFam" id="3.40.50.300:FF:001091">
    <property type="entry name" value="Probable disease resistance protein At1g61300"/>
    <property type="match status" value="1"/>
</dbReference>
<dbReference type="Pfam" id="PF00931">
    <property type="entry name" value="NB-ARC"/>
    <property type="match status" value="1"/>
</dbReference>
<dbReference type="GO" id="GO:0005524">
    <property type="term" value="F:ATP binding"/>
    <property type="evidence" value="ECO:0007669"/>
    <property type="project" value="UniProtKB-KW"/>
</dbReference>
<dbReference type="InterPro" id="IPR058922">
    <property type="entry name" value="WHD_DRP"/>
</dbReference>
<dbReference type="FunFam" id="1.10.10.10:FF:000322">
    <property type="entry name" value="Probable disease resistance protein At1g63360"/>
    <property type="match status" value="1"/>
</dbReference>
<dbReference type="InterPro" id="IPR032675">
    <property type="entry name" value="LRR_dom_sf"/>
</dbReference>
<dbReference type="Pfam" id="PF23559">
    <property type="entry name" value="WHD_DRP"/>
    <property type="match status" value="1"/>
</dbReference>
<comment type="caution">
    <text evidence="11">The sequence shown here is derived from an EMBL/GenBank/DDBJ whole genome shotgun (WGS) entry which is preliminary data.</text>
</comment>
<comment type="similarity">
    <text evidence="1">Belongs to the disease resistance NB-LRR family.</text>
</comment>
<organism evidence="11 12">
    <name type="scientific">Sesamum angolense</name>
    <dbReference type="NCBI Taxonomy" id="2727404"/>
    <lineage>
        <taxon>Eukaryota</taxon>
        <taxon>Viridiplantae</taxon>
        <taxon>Streptophyta</taxon>
        <taxon>Embryophyta</taxon>
        <taxon>Tracheophyta</taxon>
        <taxon>Spermatophyta</taxon>
        <taxon>Magnoliopsida</taxon>
        <taxon>eudicotyledons</taxon>
        <taxon>Gunneridae</taxon>
        <taxon>Pentapetalae</taxon>
        <taxon>asterids</taxon>
        <taxon>lamiids</taxon>
        <taxon>Lamiales</taxon>
        <taxon>Pedaliaceae</taxon>
        <taxon>Sesamum</taxon>
    </lineage>
</organism>
<reference evidence="11" key="1">
    <citation type="submission" date="2020-06" db="EMBL/GenBank/DDBJ databases">
        <authorList>
            <person name="Li T."/>
            <person name="Hu X."/>
            <person name="Zhang T."/>
            <person name="Song X."/>
            <person name="Zhang H."/>
            <person name="Dai N."/>
            <person name="Sheng W."/>
            <person name="Hou X."/>
            <person name="Wei L."/>
        </authorList>
    </citation>
    <scope>NUCLEOTIDE SEQUENCE</scope>
    <source>
        <strain evidence="11">K16</strain>
        <tissue evidence="11">Leaf</tissue>
    </source>
</reference>